<reference evidence="1" key="2">
    <citation type="journal article" date="2015" name="Data Brief">
        <title>Shoot transcriptome of the giant reed, Arundo donax.</title>
        <authorList>
            <person name="Barrero R.A."/>
            <person name="Guerrero F.D."/>
            <person name="Moolhuijzen P."/>
            <person name="Goolsby J.A."/>
            <person name="Tidwell J."/>
            <person name="Bellgard S.E."/>
            <person name="Bellgard M.I."/>
        </authorList>
    </citation>
    <scope>NUCLEOTIDE SEQUENCE</scope>
    <source>
        <tissue evidence="1">Shoot tissue taken approximately 20 cm above the soil surface</tissue>
    </source>
</reference>
<dbReference type="EMBL" id="GBRH01183361">
    <property type="protein sequence ID" value="JAE14535.1"/>
    <property type="molecule type" value="Transcribed_RNA"/>
</dbReference>
<dbReference type="AlphaFoldDB" id="A0A0A9FP00"/>
<organism evidence="1">
    <name type="scientific">Arundo donax</name>
    <name type="common">Giant reed</name>
    <name type="synonym">Donax arundinaceus</name>
    <dbReference type="NCBI Taxonomy" id="35708"/>
    <lineage>
        <taxon>Eukaryota</taxon>
        <taxon>Viridiplantae</taxon>
        <taxon>Streptophyta</taxon>
        <taxon>Embryophyta</taxon>
        <taxon>Tracheophyta</taxon>
        <taxon>Spermatophyta</taxon>
        <taxon>Magnoliopsida</taxon>
        <taxon>Liliopsida</taxon>
        <taxon>Poales</taxon>
        <taxon>Poaceae</taxon>
        <taxon>PACMAD clade</taxon>
        <taxon>Arundinoideae</taxon>
        <taxon>Arundineae</taxon>
        <taxon>Arundo</taxon>
    </lineage>
</organism>
<reference evidence="1" key="1">
    <citation type="submission" date="2014-09" db="EMBL/GenBank/DDBJ databases">
        <authorList>
            <person name="Magalhaes I.L.F."/>
            <person name="Oliveira U."/>
            <person name="Santos F.R."/>
            <person name="Vidigal T.H.D.A."/>
            <person name="Brescovit A.D."/>
            <person name="Santos A.J."/>
        </authorList>
    </citation>
    <scope>NUCLEOTIDE SEQUENCE</scope>
    <source>
        <tissue evidence="1">Shoot tissue taken approximately 20 cm above the soil surface</tissue>
    </source>
</reference>
<evidence type="ECO:0000313" key="1">
    <source>
        <dbReference type="EMBL" id="JAE14535.1"/>
    </source>
</evidence>
<sequence>MVLSSPPPLPLPLVISWTGREDEEE</sequence>
<accession>A0A0A9FP00</accession>
<name>A0A0A9FP00_ARUDO</name>
<proteinExistence type="predicted"/>
<protein>
    <submittedName>
        <fullName evidence="1">Uncharacterized protein</fullName>
    </submittedName>
</protein>